<dbReference type="InterPro" id="IPR018639">
    <property type="entry name" value="DUF2062"/>
</dbReference>
<protein>
    <submittedName>
        <fullName evidence="3">DUF2062 domain-containing protein</fullName>
    </submittedName>
</protein>
<dbReference type="KEGG" id="fll:EI427_18205"/>
<dbReference type="EMBL" id="CP034562">
    <property type="protein sequence ID" value="AZQ64092.1"/>
    <property type="molecule type" value="Genomic_DNA"/>
</dbReference>
<keyword evidence="1" id="KW-1133">Transmembrane helix</keyword>
<feature type="domain" description="DUF2062" evidence="2">
    <location>
        <begin position="25"/>
        <end position="145"/>
    </location>
</feature>
<evidence type="ECO:0000313" key="4">
    <source>
        <dbReference type="Proteomes" id="UP000267268"/>
    </source>
</evidence>
<organism evidence="3 4">
    <name type="scientific">Flammeovirga pectinis</name>
    <dbReference type="NCBI Taxonomy" id="2494373"/>
    <lineage>
        <taxon>Bacteria</taxon>
        <taxon>Pseudomonadati</taxon>
        <taxon>Bacteroidota</taxon>
        <taxon>Cytophagia</taxon>
        <taxon>Cytophagales</taxon>
        <taxon>Flammeovirgaceae</taxon>
        <taxon>Flammeovirga</taxon>
    </lineage>
</organism>
<keyword evidence="4" id="KW-1185">Reference proteome</keyword>
<evidence type="ECO:0000259" key="2">
    <source>
        <dbReference type="Pfam" id="PF09835"/>
    </source>
</evidence>
<dbReference type="RefSeq" id="WP_126617444.1">
    <property type="nucleotide sequence ID" value="NZ_CP034562.1"/>
</dbReference>
<evidence type="ECO:0000256" key="1">
    <source>
        <dbReference type="SAM" id="Phobius"/>
    </source>
</evidence>
<reference evidence="3 4" key="1">
    <citation type="submission" date="2018-12" db="EMBL/GenBank/DDBJ databases">
        <title>Flammeovirga pectinis sp. nov., isolated from the gut of the Korean scallop, Patinopecten yessoensis.</title>
        <authorList>
            <person name="Bae J.-W."/>
            <person name="Jeong Y.-S."/>
            <person name="Kang W."/>
        </authorList>
    </citation>
    <scope>NUCLEOTIDE SEQUENCE [LARGE SCALE GENOMIC DNA]</scope>
    <source>
        <strain evidence="3 4">L12M1</strain>
    </source>
</reference>
<feature type="transmembrane region" description="Helical" evidence="1">
    <location>
        <begin position="126"/>
        <end position="152"/>
    </location>
</feature>
<name>A0A3S9P7M2_9BACT</name>
<sequence>MALLNKIRLSVKHTFTHRVIVPIRNLLREGLTPNKLAWSFAIGLLIGSSPLLGFCTWLCILAAFIFKLNQLAIQVANYIVYPLQILVIVPYIKLGASWFGNNADGITMDQLQASIDQGLLNGLKEIGILMLQGGAAWVVVSLIIILPLKYVLKIAFTKMLQKMNREKHAVK</sequence>
<accession>A0A3S9P7M2</accession>
<proteinExistence type="predicted"/>
<dbReference type="Pfam" id="PF09835">
    <property type="entry name" value="DUF2062"/>
    <property type="match status" value="1"/>
</dbReference>
<keyword evidence="1" id="KW-0812">Transmembrane</keyword>
<dbReference type="OrthoDB" id="978759at2"/>
<evidence type="ECO:0000313" key="3">
    <source>
        <dbReference type="EMBL" id="AZQ64092.1"/>
    </source>
</evidence>
<feature type="transmembrane region" description="Helical" evidence="1">
    <location>
        <begin position="78"/>
        <end position="99"/>
    </location>
</feature>
<dbReference type="PANTHER" id="PTHR35102:SF1">
    <property type="entry name" value="E3 UBIQUITIN-PROTEIN LIGASE"/>
    <property type="match status" value="1"/>
</dbReference>
<gene>
    <name evidence="3" type="ORF">EI427_18205</name>
</gene>
<dbReference type="PANTHER" id="PTHR35102">
    <property type="entry name" value="E3 UBIQUITIN-PROTEIN LIGASE"/>
    <property type="match status" value="1"/>
</dbReference>
<dbReference type="AlphaFoldDB" id="A0A3S9P7M2"/>
<feature type="transmembrane region" description="Helical" evidence="1">
    <location>
        <begin position="36"/>
        <end position="66"/>
    </location>
</feature>
<dbReference type="Proteomes" id="UP000267268">
    <property type="component" value="Chromosome 1"/>
</dbReference>
<keyword evidence="1" id="KW-0472">Membrane</keyword>